<evidence type="ECO:0000313" key="1">
    <source>
        <dbReference type="EMBL" id="KAK2094223.1"/>
    </source>
</evidence>
<comment type="caution">
    <text evidence="1">The sequence shown here is derived from an EMBL/GenBank/DDBJ whole genome shotgun (WGS) entry which is preliminary data.</text>
</comment>
<organism evidence="1 2">
    <name type="scientific">Saguinus oedipus</name>
    <name type="common">Cotton-top tamarin</name>
    <name type="synonym">Oedipomidas oedipus</name>
    <dbReference type="NCBI Taxonomy" id="9490"/>
    <lineage>
        <taxon>Eukaryota</taxon>
        <taxon>Metazoa</taxon>
        <taxon>Chordata</taxon>
        <taxon>Craniata</taxon>
        <taxon>Vertebrata</taxon>
        <taxon>Euteleostomi</taxon>
        <taxon>Mammalia</taxon>
        <taxon>Eutheria</taxon>
        <taxon>Euarchontoglires</taxon>
        <taxon>Primates</taxon>
        <taxon>Haplorrhini</taxon>
        <taxon>Platyrrhini</taxon>
        <taxon>Cebidae</taxon>
        <taxon>Callitrichinae</taxon>
        <taxon>Saguinus</taxon>
    </lineage>
</organism>
<sequence>MIEFAKGKSVAKAWLGPWAFRSRLTFAALTKEVFFLTRDQQWDHKAWLDRGIIDSSRGIPAWLDRGIIDSLL</sequence>
<evidence type="ECO:0000313" key="2">
    <source>
        <dbReference type="Proteomes" id="UP001266305"/>
    </source>
</evidence>
<proteinExistence type="predicted"/>
<name>A0ABQ9UC65_SAGOE</name>
<dbReference type="EMBL" id="JASSZA010000014">
    <property type="protein sequence ID" value="KAK2094223.1"/>
    <property type="molecule type" value="Genomic_DNA"/>
</dbReference>
<reference evidence="1 2" key="1">
    <citation type="submission" date="2023-05" db="EMBL/GenBank/DDBJ databases">
        <title>B98-5 Cell Line De Novo Hybrid Assembly: An Optical Mapping Approach.</title>
        <authorList>
            <person name="Kananen K."/>
            <person name="Auerbach J.A."/>
            <person name="Kautto E."/>
            <person name="Blachly J.S."/>
        </authorList>
    </citation>
    <scope>NUCLEOTIDE SEQUENCE [LARGE SCALE GENOMIC DNA]</scope>
    <source>
        <strain evidence="1">B95-8</strain>
        <tissue evidence="1">Cell line</tissue>
    </source>
</reference>
<accession>A0ABQ9UC65</accession>
<dbReference type="Proteomes" id="UP001266305">
    <property type="component" value="Unassembled WGS sequence"/>
</dbReference>
<protein>
    <submittedName>
        <fullName evidence="1">Uncharacterized protein</fullName>
    </submittedName>
</protein>
<gene>
    <name evidence="1" type="ORF">P7K49_027961</name>
</gene>
<keyword evidence="2" id="KW-1185">Reference proteome</keyword>
<feature type="non-terminal residue" evidence="1">
    <location>
        <position position="72"/>
    </location>
</feature>